<dbReference type="EMBL" id="CP076130">
    <property type="protein sequence ID" value="QWG10432.1"/>
    <property type="molecule type" value="Genomic_DNA"/>
</dbReference>
<dbReference type="Pfam" id="PF13302">
    <property type="entry name" value="Acetyltransf_3"/>
    <property type="match status" value="1"/>
</dbReference>
<dbReference type="Gene3D" id="3.40.630.30">
    <property type="match status" value="1"/>
</dbReference>
<sequence>MENYIFKSERLGFRNWSENDNPKMGLINSNTTVMEYFPSILSQEQTDAFIERMKQQFLKNGFCYFAVDTLENNQFIGFIGISEQTFSADFTPCIDIGWRLSQSEWGKGYATEGAKKCLDFAFDEIGLTNIKAICPVINKNSEKVMKKIGMRKMKKFNHPLLSNYNKLEECVIYELSK</sequence>
<dbReference type="InterPro" id="IPR000182">
    <property type="entry name" value="GNAT_dom"/>
</dbReference>
<dbReference type="InterPro" id="IPR051531">
    <property type="entry name" value="N-acetyltransferase"/>
</dbReference>
<accession>A0ABX8H4Z9</accession>
<keyword evidence="2" id="KW-0614">Plasmid</keyword>
<name>A0ABX8H4Z9_9BACT</name>
<evidence type="ECO:0000313" key="2">
    <source>
        <dbReference type="EMBL" id="QWG10432.1"/>
    </source>
</evidence>
<dbReference type="PROSITE" id="PS51186">
    <property type="entry name" value="GNAT"/>
    <property type="match status" value="1"/>
</dbReference>
<reference evidence="2 3" key="1">
    <citation type="submission" date="2021-05" db="EMBL/GenBank/DDBJ databases">
        <title>Comparative genomic studies on the polysaccharide-degrading batcterial strains of the Flammeovirga genus.</title>
        <authorList>
            <person name="Zewei F."/>
            <person name="Zheng Z."/>
            <person name="Yu L."/>
            <person name="Ruyue G."/>
            <person name="Yanhong M."/>
            <person name="Yuanyuan C."/>
            <person name="Jingyan G."/>
            <person name="Wenjun H."/>
        </authorList>
    </citation>
    <scope>NUCLEOTIDE SEQUENCE [LARGE SCALE GENOMIC DNA]</scope>
    <source>
        <strain evidence="2 3">YS10</strain>
        <plasmid evidence="2 3">p1</plasmid>
    </source>
</reference>
<dbReference type="Proteomes" id="UP000682802">
    <property type="component" value="Plasmid p1"/>
</dbReference>
<evidence type="ECO:0000313" key="3">
    <source>
        <dbReference type="Proteomes" id="UP000682802"/>
    </source>
</evidence>
<dbReference type="PANTHER" id="PTHR43792">
    <property type="entry name" value="GNAT FAMILY, PUTATIVE (AFU_ORTHOLOGUE AFUA_3G00765)-RELATED-RELATED"/>
    <property type="match status" value="1"/>
</dbReference>
<geneLocation type="plasmid" evidence="2 3">
    <name>p1</name>
</geneLocation>
<keyword evidence="3" id="KW-1185">Reference proteome</keyword>
<protein>
    <submittedName>
        <fullName evidence="2">GNAT family N-acetyltransferase</fullName>
    </submittedName>
</protein>
<evidence type="ECO:0000259" key="1">
    <source>
        <dbReference type="PROSITE" id="PS51186"/>
    </source>
</evidence>
<gene>
    <name evidence="2" type="ORF">KM029_26000</name>
</gene>
<feature type="domain" description="N-acetyltransferase" evidence="1">
    <location>
        <begin position="25"/>
        <end position="168"/>
    </location>
</feature>
<dbReference type="RefSeq" id="WP_144077328.1">
    <property type="nucleotide sequence ID" value="NZ_CP076130.1"/>
</dbReference>
<proteinExistence type="predicted"/>
<dbReference type="InterPro" id="IPR016181">
    <property type="entry name" value="Acyl_CoA_acyltransferase"/>
</dbReference>
<dbReference type="PANTHER" id="PTHR43792:SF1">
    <property type="entry name" value="N-ACETYLTRANSFERASE DOMAIN-CONTAINING PROTEIN"/>
    <property type="match status" value="1"/>
</dbReference>
<dbReference type="SUPFAM" id="SSF55729">
    <property type="entry name" value="Acyl-CoA N-acyltransferases (Nat)"/>
    <property type="match status" value="1"/>
</dbReference>
<organism evidence="2 3">
    <name type="scientific">Flammeovirga kamogawensis</name>
    <dbReference type="NCBI Taxonomy" id="373891"/>
    <lineage>
        <taxon>Bacteria</taxon>
        <taxon>Pseudomonadati</taxon>
        <taxon>Bacteroidota</taxon>
        <taxon>Cytophagia</taxon>
        <taxon>Cytophagales</taxon>
        <taxon>Flammeovirgaceae</taxon>
        <taxon>Flammeovirga</taxon>
    </lineage>
</organism>